<dbReference type="SUPFAM" id="SSF46458">
    <property type="entry name" value="Globin-like"/>
    <property type="match status" value="1"/>
</dbReference>
<dbReference type="GO" id="GO:0046872">
    <property type="term" value="F:metal ion binding"/>
    <property type="evidence" value="ECO:0007669"/>
    <property type="project" value="UniProtKB-KW"/>
</dbReference>
<reference evidence="5 6" key="2">
    <citation type="submission" date="2018-11" db="EMBL/GenBank/DDBJ databases">
        <authorList>
            <consortium name="Pathogen Informatics"/>
        </authorList>
    </citation>
    <scope>NUCLEOTIDE SEQUENCE [LARGE SCALE GENOMIC DNA]</scope>
    <source>
        <strain evidence="5 6">NST_G2</strain>
    </source>
</reference>
<dbReference type="WBParaSite" id="SSLN_0001156901-mRNA-1">
    <property type="protein sequence ID" value="SSLN_0001156901-mRNA-1"/>
    <property type="gene ID" value="SSLN_0001156901"/>
</dbReference>
<dbReference type="Proteomes" id="UP000275846">
    <property type="component" value="Unassembled WGS sequence"/>
</dbReference>
<proteinExistence type="predicted"/>
<dbReference type="InterPro" id="IPR009050">
    <property type="entry name" value="Globin-like_sf"/>
</dbReference>
<dbReference type="InterPro" id="IPR012292">
    <property type="entry name" value="Globin/Proto"/>
</dbReference>
<keyword evidence="3" id="KW-0479">Metal-binding</keyword>
<evidence type="ECO:0000313" key="6">
    <source>
        <dbReference type="Proteomes" id="UP000275846"/>
    </source>
</evidence>
<evidence type="ECO:0000256" key="4">
    <source>
        <dbReference type="ARBA" id="ARBA00023004"/>
    </source>
</evidence>
<keyword evidence="6" id="KW-1185">Reference proteome</keyword>
<evidence type="ECO:0000313" key="7">
    <source>
        <dbReference type="WBParaSite" id="SSLN_0001156901-mRNA-1"/>
    </source>
</evidence>
<dbReference type="GO" id="GO:0019825">
    <property type="term" value="F:oxygen binding"/>
    <property type="evidence" value="ECO:0007669"/>
    <property type="project" value="InterPro"/>
</dbReference>
<dbReference type="InterPro" id="IPR044399">
    <property type="entry name" value="Mb-like_M"/>
</dbReference>
<dbReference type="STRING" id="70667.A0A183T3U4"/>
<dbReference type="AlphaFoldDB" id="A0A183T3U4"/>
<evidence type="ECO:0000256" key="2">
    <source>
        <dbReference type="ARBA" id="ARBA00022617"/>
    </source>
</evidence>
<keyword evidence="2" id="KW-0349">Heme</keyword>
<sequence>MHCANTEKENCESEAAKRHREAYMKMINGAIECLEYPREDFYDDLLVAGAHYATIPGMKTEYFKVNNICRSMTLEVIKRATLVTWNSLLGEEFTEDVKQSWQSLLDYIITVISEGCRIYEREEERALLDASPNLRENLLRALKSRPSVVSMTDEEWKLFHSLCR</sequence>
<accession>A0A183T3U4</accession>
<reference evidence="7" key="1">
    <citation type="submission" date="2016-06" db="UniProtKB">
        <authorList>
            <consortium name="WormBaseParasite"/>
        </authorList>
    </citation>
    <scope>IDENTIFICATION</scope>
</reference>
<protein>
    <submittedName>
        <fullName evidence="7">GLOBIN domain-containing protein</fullName>
    </submittedName>
</protein>
<dbReference type="CDD" id="cd01040">
    <property type="entry name" value="Mb-like"/>
    <property type="match status" value="1"/>
</dbReference>
<keyword evidence="4" id="KW-0408">Iron</keyword>
<keyword evidence="1" id="KW-0813">Transport</keyword>
<evidence type="ECO:0000256" key="3">
    <source>
        <dbReference type="ARBA" id="ARBA00022723"/>
    </source>
</evidence>
<dbReference type="GO" id="GO:0020037">
    <property type="term" value="F:heme binding"/>
    <property type="evidence" value="ECO:0007669"/>
    <property type="project" value="InterPro"/>
</dbReference>
<evidence type="ECO:0000313" key="5">
    <source>
        <dbReference type="EMBL" id="VDL97527.1"/>
    </source>
</evidence>
<name>A0A183T3U4_SCHSO</name>
<dbReference type="OrthoDB" id="436496at2759"/>
<evidence type="ECO:0000256" key="1">
    <source>
        <dbReference type="ARBA" id="ARBA00022448"/>
    </source>
</evidence>
<organism evidence="7">
    <name type="scientific">Schistocephalus solidus</name>
    <name type="common">Tapeworm</name>
    <dbReference type="NCBI Taxonomy" id="70667"/>
    <lineage>
        <taxon>Eukaryota</taxon>
        <taxon>Metazoa</taxon>
        <taxon>Spiralia</taxon>
        <taxon>Lophotrochozoa</taxon>
        <taxon>Platyhelminthes</taxon>
        <taxon>Cestoda</taxon>
        <taxon>Eucestoda</taxon>
        <taxon>Diphyllobothriidea</taxon>
        <taxon>Diphyllobothriidae</taxon>
        <taxon>Schistocephalus</taxon>
    </lineage>
</organism>
<dbReference type="Gene3D" id="1.10.490.10">
    <property type="entry name" value="Globins"/>
    <property type="match status" value="1"/>
</dbReference>
<gene>
    <name evidence="5" type="ORF">SSLN_LOCUS11142</name>
</gene>
<dbReference type="EMBL" id="UYSU01036324">
    <property type="protein sequence ID" value="VDL97527.1"/>
    <property type="molecule type" value="Genomic_DNA"/>
</dbReference>